<feature type="region of interest" description="Disordered" evidence="1">
    <location>
        <begin position="1"/>
        <end position="97"/>
    </location>
</feature>
<evidence type="ECO:0000256" key="1">
    <source>
        <dbReference type="SAM" id="MobiDB-lite"/>
    </source>
</evidence>
<accession>A0AAV7LSP6</accession>
<proteinExistence type="predicted"/>
<dbReference type="EMBL" id="JANPWB010000015">
    <property type="protein sequence ID" value="KAJ1093595.1"/>
    <property type="molecule type" value="Genomic_DNA"/>
</dbReference>
<dbReference type="AlphaFoldDB" id="A0AAV7LSP6"/>
<sequence>MSSPPPLQQIYSGHRVRGSSALIARIPRSIKRGQQAGLDRRARPSAAVRRLSGSPGRAQPVRSTPPATSRGASAGGPEVRASNRTYPGSTLGTLRRGPRLRTMAAVASPRFRLLRVCHALRLEEDSLLTKGATGNGN</sequence>
<reference evidence="2" key="1">
    <citation type="journal article" date="2022" name="bioRxiv">
        <title>Sequencing and chromosome-scale assembly of the giantPleurodeles waltlgenome.</title>
        <authorList>
            <person name="Brown T."/>
            <person name="Elewa A."/>
            <person name="Iarovenko S."/>
            <person name="Subramanian E."/>
            <person name="Araus A.J."/>
            <person name="Petzold A."/>
            <person name="Susuki M."/>
            <person name="Suzuki K.-i.T."/>
            <person name="Hayashi T."/>
            <person name="Toyoda A."/>
            <person name="Oliveira C."/>
            <person name="Osipova E."/>
            <person name="Leigh N.D."/>
            <person name="Simon A."/>
            <person name="Yun M.H."/>
        </authorList>
    </citation>
    <scope>NUCLEOTIDE SEQUENCE</scope>
    <source>
        <strain evidence="2">20211129_DDA</strain>
        <tissue evidence="2">Liver</tissue>
    </source>
</reference>
<gene>
    <name evidence="2" type="ORF">NDU88_006695</name>
</gene>
<dbReference type="Proteomes" id="UP001066276">
    <property type="component" value="Chromosome 11"/>
</dbReference>
<name>A0AAV7LSP6_PLEWA</name>
<evidence type="ECO:0000313" key="3">
    <source>
        <dbReference type="Proteomes" id="UP001066276"/>
    </source>
</evidence>
<keyword evidence="3" id="KW-1185">Reference proteome</keyword>
<comment type="caution">
    <text evidence="2">The sequence shown here is derived from an EMBL/GenBank/DDBJ whole genome shotgun (WGS) entry which is preliminary data.</text>
</comment>
<organism evidence="2 3">
    <name type="scientific">Pleurodeles waltl</name>
    <name type="common">Iberian ribbed newt</name>
    <dbReference type="NCBI Taxonomy" id="8319"/>
    <lineage>
        <taxon>Eukaryota</taxon>
        <taxon>Metazoa</taxon>
        <taxon>Chordata</taxon>
        <taxon>Craniata</taxon>
        <taxon>Vertebrata</taxon>
        <taxon>Euteleostomi</taxon>
        <taxon>Amphibia</taxon>
        <taxon>Batrachia</taxon>
        <taxon>Caudata</taxon>
        <taxon>Salamandroidea</taxon>
        <taxon>Salamandridae</taxon>
        <taxon>Pleurodelinae</taxon>
        <taxon>Pleurodeles</taxon>
    </lineage>
</organism>
<feature type="compositionally biased region" description="Polar residues" evidence="1">
    <location>
        <begin position="61"/>
        <end position="71"/>
    </location>
</feature>
<evidence type="ECO:0000313" key="2">
    <source>
        <dbReference type="EMBL" id="KAJ1093595.1"/>
    </source>
</evidence>
<protein>
    <submittedName>
        <fullName evidence="2">Uncharacterized protein</fullName>
    </submittedName>
</protein>